<dbReference type="Gene3D" id="3.30.1150.10">
    <property type="match status" value="1"/>
</dbReference>
<dbReference type="SUPFAM" id="SSF74653">
    <property type="entry name" value="TolA/TonB C-terminal domain"/>
    <property type="match status" value="1"/>
</dbReference>
<evidence type="ECO:0000313" key="7">
    <source>
        <dbReference type="EMBL" id="RST32194.1"/>
    </source>
</evidence>
<dbReference type="OrthoDB" id="7585155at2"/>
<organism evidence="7 8">
    <name type="scientific">Sphingomonas ginkgonis</name>
    <dbReference type="NCBI Taxonomy" id="2315330"/>
    <lineage>
        <taxon>Bacteria</taxon>
        <taxon>Pseudomonadati</taxon>
        <taxon>Pseudomonadota</taxon>
        <taxon>Alphaproteobacteria</taxon>
        <taxon>Sphingomonadales</taxon>
        <taxon>Sphingomonadaceae</taxon>
        <taxon>Sphingomonas</taxon>
    </lineage>
</organism>
<evidence type="ECO:0000256" key="1">
    <source>
        <dbReference type="ARBA" id="ARBA00004167"/>
    </source>
</evidence>
<reference evidence="7 8" key="1">
    <citation type="submission" date="2018-12" db="EMBL/GenBank/DDBJ databases">
        <title>Sphingomonas sp. HMF7854 Genome sequencing and assembly.</title>
        <authorList>
            <person name="Cha I."/>
            <person name="Kang H."/>
            <person name="Kim H."/>
            <person name="Kang J."/>
            <person name="Joh K."/>
        </authorList>
    </citation>
    <scope>NUCLEOTIDE SEQUENCE [LARGE SCALE GENOMIC DNA]</scope>
    <source>
        <strain evidence="7 8">HMF7854</strain>
    </source>
</reference>
<evidence type="ECO:0000256" key="3">
    <source>
        <dbReference type="ARBA" id="ARBA00022989"/>
    </source>
</evidence>
<dbReference type="RefSeq" id="WP_126720142.1">
    <property type="nucleotide sequence ID" value="NZ_RWJF01000001.1"/>
</dbReference>
<keyword evidence="8" id="KW-1185">Reference proteome</keyword>
<accession>A0A3R9YKZ4</accession>
<dbReference type="Pfam" id="PF03544">
    <property type="entry name" value="TonB_C"/>
    <property type="match status" value="1"/>
</dbReference>
<dbReference type="GO" id="GO:0016020">
    <property type="term" value="C:membrane"/>
    <property type="evidence" value="ECO:0007669"/>
    <property type="project" value="UniProtKB-SubCell"/>
</dbReference>
<dbReference type="EMBL" id="RWJF01000001">
    <property type="protein sequence ID" value="RST32194.1"/>
    <property type="molecule type" value="Genomic_DNA"/>
</dbReference>
<dbReference type="GO" id="GO:0055085">
    <property type="term" value="P:transmembrane transport"/>
    <property type="evidence" value="ECO:0007669"/>
    <property type="project" value="InterPro"/>
</dbReference>
<dbReference type="AlphaFoldDB" id="A0A3R9YKZ4"/>
<sequence length="282" mass="30211">MRRLTTALLGAALMIPQAAAAEPLQPTARWNVDISEAQCVATRPYGAASTALTLGVKQPALGGIVQLIFASPHASTAPFAIETGALLSFDEDPPIKIDLLFYDVLKAGKRILLANIPRHLLEEHAGARLMTIHSKGLIEQQFALSDTGPLLKVLGDCGVDLRHYWNIEDDAEQKFPLLKEDKQPGKAHHATADLSNVLQASDYPGQAALRGQAGTVRLALLVDDGGSVADCTVIETSGVAVLDAQGCQAMRNRARFEPAADATGKPRRDGVLVRIRWEMPSD</sequence>
<evidence type="ECO:0000256" key="2">
    <source>
        <dbReference type="ARBA" id="ARBA00022692"/>
    </source>
</evidence>
<dbReference type="PROSITE" id="PS52015">
    <property type="entry name" value="TONB_CTD"/>
    <property type="match status" value="1"/>
</dbReference>
<name>A0A3R9YKZ4_9SPHN</name>
<comment type="caution">
    <text evidence="7">The sequence shown here is derived from an EMBL/GenBank/DDBJ whole genome shotgun (WGS) entry which is preliminary data.</text>
</comment>
<keyword evidence="2" id="KW-0812">Transmembrane</keyword>
<protein>
    <submittedName>
        <fullName evidence="7">Energy transducer TonB</fullName>
    </submittedName>
</protein>
<gene>
    <name evidence="7" type="ORF">HMF7854_08655</name>
</gene>
<dbReference type="InterPro" id="IPR006260">
    <property type="entry name" value="TonB/TolA_C"/>
</dbReference>
<comment type="subcellular location">
    <subcellularLocation>
        <location evidence="1">Membrane</location>
        <topology evidence="1">Single-pass membrane protein</topology>
    </subcellularLocation>
</comment>
<proteinExistence type="predicted"/>
<feature type="chain" id="PRO_5018614270" evidence="5">
    <location>
        <begin position="21"/>
        <end position="282"/>
    </location>
</feature>
<feature type="signal peptide" evidence="5">
    <location>
        <begin position="1"/>
        <end position="20"/>
    </location>
</feature>
<dbReference type="Proteomes" id="UP000274661">
    <property type="component" value="Unassembled WGS sequence"/>
</dbReference>
<evidence type="ECO:0000259" key="6">
    <source>
        <dbReference type="PROSITE" id="PS52015"/>
    </source>
</evidence>
<evidence type="ECO:0000256" key="4">
    <source>
        <dbReference type="ARBA" id="ARBA00023136"/>
    </source>
</evidence>
<dbReference type="NCBIfam" id="TIGR01352">
    <property type="entry name" value="tonB_Cterm"/>
    <property type="match status" value="1"/>
</dbReference>
<keyword evidence="4" id="KW-0472">Membrane</keyword>
<evidence type="ECO:0000256" key="5">
    <source>
        <dbReference type="SAM" id="SignalP"/>
    </source>
</evidence>
<keyword evidence="5" id="KW-0732">Signal</keyword>
<keyword evidence="3" id="KW-1133">Transmembrane helix</keyword>
<feature type="domain" description="TonB C-terminal" evidence="6">
    <location>
        <begin position="188"/>
        <end position="282"/>
    </location>
</feature>
<dbReference type="InterPro" id="IPR037682">
    <property type="entry name" value="TonB_C"/>
</dbReference>
<evidence type="ECO:0000313" key="8">
    <source>
        <dbReference type="Proteomes" id="UP000274661"/>
    </source>
</evidence>